<accession>A0A1X7NED8</accession>
<evidence type="ECO:0000313" key="2">
    <source>
        <dbReference type="EMBL" id="SMH35652.1"/>
    </source>
</evidence>
<evidence type="ECO:0000256" key="1">
    <source>
        <dbReference type="SAM" id="Phobius"/>
    </source>
</evidence>
<gene>
    <name evidence="2" type="ORF">SAMN02982922_1624</name>
</gene>
<feature type="transmembrane region" description="Helical" evidence="1">
    <location>
        <begin position="17"/>
        <end position="36"/>
    </location>
</feature>
<dbReference type="RefSeq" id="WP_139832198.1">
    <property type="nucleotide sequence ID" value="NZ_FXBL01000004.1"/>
</dbReference>
<sequence length="120" mass="13171">MTAAIIRYWLAQNGKGLASAIAIVAGFGLLVFLAETRDVSPIVSRRPMSGTILSISPTMGWFHNSRGYYNDYSVQLDDGSTVNLKGPVGAPMLIGQRVQMIQIARENGRTRYILPDALDW</sequence>
<dbReference type="Proteomes" id="UP000193083">
    <property type="component" value="Unassembled WGS sequence"/>
</dbReference>
<proteinExistence type="predicted"/>
<keyword evidence="3" id="KW-1185">Reference proteome</keyword>
<name>A0A1X7NED8_9HYPH</name>
<dbReference type="EMBL" id="FXBL01000004">
    <property type="protein sequence ID" value="SMH35652.1"/>
    <property type="molecule type" value="Genomic_DNA"/>
</dbReference>
<evidence type="ECO:0000313" key="3">
    <source>
        <dbReference type="Proteomes" id="UP000193083"/>
    </source>
</evidence>
<keyword evidence="1" id="KW-0812">Transmembrane</keyword>
<organism evidence="2 3">
    <name type="scientific">Mesorhizobium australicum</name>
    <dbReference type="NCBI Taxonomy" id="536018"/>
    <lineage>
        <taxon>Bacteria</taxon>
        <taxon>Pseudomonadati</taxon>
        <taxon>Pseudomonadota</taxon>
        <taxon>Alphaproteobacteria</taxon>
        <taxon>Hyphomicrobiales</taxon>
        <taxon>Phyllobacteriaceae</taxon>
        <taxon>Mesorhizobium</taxon>
    </lineage>
</organism>
<protein>
    <submittedName>
        <fullName evidence="2">Uncharacterized protein</fullName>
    </submittedName>
</protein>
<dbReference type="AlphaFoldDB" id="A0A1X7NED8"/>
<keyword evidence="1" id="KW-0472">Membrane</keyword>
<reference evidence="2 3" key="1">
    <citation type="submission" date="2017-04" db="EMBL/GenBank/DDBJ databases">
        <authorList>
            <person name="Afonso C.L."/>
            <person name="Miller P.J."/>
            <person name="Scott M.A."/>
            <person name="Spackman E."/>
            <person name="Goraichik I."/>
            <person name="Dimitrov K.M."/>
            <person name="Suarez D.L."/>
            <person name="Swayne D.E."/>
        </authorList>
    </citation>
    <scope>NUCLEOTIDE SEQUENCE [LARGE SCALE GENOMIC DNA]</scope>
    <source>
        <strain evidence="2 3">B5P</strain>
    </source>
</reference>
<keyword evidence="1" id="KW-1133">Transmembrane helix</keyword>